<organism evidence="7 8">
    <name type="scientific">Thalassospira marina</name>
    <dbReference type="NCBI Taxonomy" id="2048283"/>
    <lineage>
        <taxon>Bacteria</taxon>
        <taxon>Pseudomonadati</taxon>
        <taxon>Pseudomonadota</taxon>
        <taxon>Alphaproteobacteria</taxon>
        <taxon>Rhodospirillales</taxon>
        <taxon>Thalassospiraceae</taxon>
        <taxon>Thalassospira</taxon>
    </lineage>
</organism>
<evidence type="ECO:0000256" key="3">
    <source>
        <dbReference type="ARBA" id="ARBA00023136"/>
    </source>
</evidence>
<keyword evidence="1 5" id="KW-0812">Transmembrane</keyword>
<dbReference type="PROSITE" id="PS50850">
    <property type="entry name" value="MFS"/>
    <property type="match status" value="1"/>
</dbReference>
<feature type="transmembrane region" description="Helical" evidence="5">
    <location>
        <begin position="103"/>
        <end position="127"/>
    </location>
</feature>
<dbReference type="Proteomes" id="UP000233597">
    <property type="component" value="Unassembled WGS sequence"/>
</dbReference>
<evidence type="ECO:0000256" key="5">
    <source>
        <dbReference type="SAM" id="Phobius"/>
    </source>
</evidence>
<dbReference type="EMBL" id="NWTK01000008">
    <property type="protein sequence ID" value="PKR53615.1"/>
    <property type="molecule type" value="Genomic_DNA"/>
</dbReference>
<feature type="transmembrane region" description="Helical" evidence="5">
    <location>
        <begin position="260"/>
        <end position="282"/>
    </location>
</feature>
<feature type="transmembrane region" description="Helical" evidence="5">
    <location>
        <begin position="14"/>
        <end position="39"/>
    </location>
</feature>
<dbReference type="InterPro" id="IPR011701">
    <property type="entry name" value="MFS"/>
</dbReference>
<evidence type="ECO:0000256" key="2">
    <source>
        <dbReference type="ARBA" id="ARBA00022989"/>
    </source>
</evidence>
<keyword evidence="2 5" id="KW-1133">Transmembrane helix</keyword>
<reference evidence="7 8" key="1">
    <citation type="submission" date="2017-09" db="EMBL/GenBank/DDBJ databases">
        <title>Biodiversity and function of Thalassospira species in the particle-attached aromatic-hydrocarbon-degrading consortia from the surface seawater of the South China Sea.</title>
        <authorList>
            <person name="Dong C."/>
            <person name="Liu R."/>
            <person name="Shao Z."/>
        </authorList>
    </citation>
    <scope>NUCLEOTIDE SEQUENCE [LARGE SCALE GENOMIC DNA]</scope>
    <source>
        <strain evidence="7 8">CSC1P2</strain>
    </source>
</reference>
<dbReference type="PANTHER" id="PTHR11360:SF308">
    <property type="entry name" value="BLL3089 PROTEIN"/>
    <property type="match status" value="1"/>
</dbReference>
<feature type="transmembrane region" description="Helical" evidence="5">
    <location>
        <begin position="327"/>
        <end position="344"/>
    </location>
</feature>
<feature type="region of interest" description="Disordered" evidence="4">
    <location>
        <begin position="205"/>
        <end position="235"/>
    </location>
</feature>
<feature type="transmembrane region" description="Helical" evidence="5">
    <location>
        <begin position="414"/>
        <end position="435"/>
    </location>
</feature>
<feature type="transmembrane region" description="Helical" evidence="5">
    <location>
        <begin position="51"/>
        <end position="68"/>
    </location>
</feature>
<accession>A0A2N3KSU8</accession>
<evidence type="ECO:0000256" key="1">
    <source>
        <dbReference type="ARBA" id="ARBA00022692"/>
    </source>
</evidence>
<keyword evidence="3 5" id="KW-0472">Membrane</keyword>
<protein>
    <submittedName>
        <fullName evidence="7">MFS transporter</fullName>
    </submittedName>
</protein>
<dbReference type="InterPro" id="IPR020846">
    <property type="entry name" value="MFS_dom"/>
</dbReference>
<dbReference type="OrthoDB" id="1404228at2"/>
<dbReference type="Gene3D" id="1.20.1250.20">
    <property type="entry name" value="MFS general substrate transporter like domains"/>
    <property type="match status" value="1"/>
</dbReference>
<feature type="transmembrane region" description="Helical" evidence="5">
    <location>
        <begin position="139"/>
        <end position="162"/>
    </location>
</feature>
<evidence type="ECO:0000313" key="8">
    <source>
        <dbReference type="Proteomes" id="UP000233597"/>
    </source>
</evidence>
<feature type="transmembrane region" description="Helical" evidence="5">
    <location>
        <begin position="80"/>
        <end position="97"/>
    </location>
</feature>
<gene>
    <name evidence="7" type="ORF">COO20_13865</name>
</gene>
<evidence type="ECO:0000313" key="7">
    <source>
        <dbReference type="EMBL" id="PKR53615.1"/>
    </source>
</evidence>
<feature type="domain" description="Major facilitator superfamily (MFS) profile" evidence="6">
    <location>
        <begin position="13"/>
        <end position="438"/>
    </location>
</feature>
<name>A0A2N3KSU8_9PROT</name>
<dbReference type="GO" id="GO:0022857">
    <property type="term" value="F:transmembrane transporter activity"/>
    <property type="evidence" value="ECO:0007669"/>
    <property type="project" value="InterPro"/>
</dbReference>
<feature type="transmembrane region" description="Helical" evidence="5">
    <location>
        <begin position="389"/>
        <end position="408"/>
    </location>
</feature>
<proteinExistence type="predicted"/>
<feature type="transmembrane region" description="Helical" evidence="5">
    <location>
        <begin position="350"/>
        <end position="368"/>
    </location>
</feature>
<feature type="transmembrane region" description="Helical" evidence="5">
    <location>
        <begin position="294"/>
        <end position="315"/>
    </location>
</feature>
<dbReference type="SUPFAM" id="SSF103473">
    <property type="entry name" value="MFS general substrate transporter"/>
    <property type="match status" value="1"/>
</dbReference>
<dbReference type="RefSeq" id="WP_101267495.1">
    <property type="nucleotide sequence ID" value="NZ_NWTK01000008.1"/>
</dbReference>
<dbReference type="PANTHER" id="PTHR11360">
    <property type="entry name" value="MONOCARBOXYLATE TRANSPORTER"/>
    <property type="match status" value="1"/>
</dbReference>
<comment type="caution">
    <text evidence="7">The sequence shown here is derived from an EMBL/GenBank/DDBJ whole genome shotgun (WGS) entry which is preliminary data.</text>
</comment>
<dbReference type="InterPro" id="IPR050327">
    <property type="entry name" value="Proton-linked_MCT"/>
</dbReference>
<evidence type="ECO:0000259" key="6">
    <source>
        <dbReference type="PROSITE" id="PS50850"/>
    </source>
</evidence>
<dbReference type="AlphaFoldDB" id="A0A2N3KSU8"/>
<evidence type="ECO:0000256" key="4">
    <source>
        <dbReference type="SAM" id="MobiDB-lite"/>
    </source>
</evidence>
<dbReference type="Pfam" id="PF07690">
    <property type="entry name" value="MFS_1"/>
    <property type="match status" value="1"/>
</dbReference>
<feature type="transmembrane region" description="Helical" evidence="5">
    <location>
        <begin position="168"/>
        <end position="189"/>
    </location>
</feature>
<dbReference type="InterPro" id="IPR036259">
    <property type="entry name" value="MFS_trans_sf"/>
</dbReference>
<sequence>MEFFHLLRQSPRPLAFGALHSFGSAFGQTFLIALFVPFISQSLGINETGFANIYAGITIASAAALPFIGRMIDRIDMLRYSLLVMVFLAAGCFVTSTSENIPVLIAGLFILRFAGQGLMSHVSMTSIARYFDRNRGRALAIAAFGFPMAEAIMPAIFLALIAGLGWRGAFVTAGIVILLVMVPLACWLVRGNAGFRAVPAHDSSANSAAADDKTNGTSSIAKEQPAHNIEPTHTNNATDAVKADRHQTEGSPHPKLFRSVYIWLSIPMLAGQPLVLTALFFHQSVIASQKNIDLGWFAAGFTLFAITSVIGAFGSGPLIDKFGARRLFPWHLLPLMMAVIVLAMTSTAQIIPVYMALAGFTTGFATTLRTAIVPELVPLHEIGSVRSSLTAIMVLASSAGPPIYGWLFAASVNLPSILIGTVSAMAIATLLSWLAERPGFYRPPHMAQPQAARAD</sequence>